<keyword evidence="12" id="KW-1185">Reference proteome</keyword>
<evidence type="ECO:0000256" key="5">
    <source>
        <dbReference type="ARBA" id="ARBA00022576"/>
    </source>
</evidence>
<dbReference type="CDD" id="cd00609">
    <property type="entry name" value="AAT_like"/>
    <property type="match status" value="1"/>
</dbReference>
<dbReference type="EC" id="2.6.1.9" evidence="9"/>
<dbReference type="PROSITE" id="PS00105">
    <property type="entry name" value="AA_TRANSFER_CLASS_1"/>
    <property type="match status" value="1"/>
</dbReference>
<evidence type="ECO:0000313" key="11">
    <source>
        <dbReference type="EMBL" id="UOD51670.1"/>
    </source>
</evidence>
<evidence type="ECO:0000256" key="2">
    <source>
        <dbReference type="ARBA" id="ARBA00005011"/>
    </source>
</evidence>
<comment type="cofactor">
    <cofactor evidence="1 9">
        <name>pyridoxal 5'-phosphate</name>
        <dbReference type="ChEBI" id="CHEBI:597326"/>
    </cofactor>
</comment>
<comment type="similarity">
    <text evidence="3 9">Belongs to the class-II pyridoxal-phosphate-dependent aminotransferase family. Histidinol-phosphate aminotransferase subfamily.</text>
</comment>
<evidence type="ECO:0000256" key="4">
    <source>
        <dbReference type="ARBA" id="ARBA00011738"/>
    </source>
</evidence>
<evidence type="ECO:0000256" key="9">
    <source>
        <dbReference type="HAMAP-Rule" id="MF_01023"/>
    </source>
</evidence>
<dbReference type="InterPro" id="IPR050106">
    <property type="entry name" value="HistidinolP_aminotransfase"/>
</dbReference>
<dbReference type="Pfam" id="PF00155">
    <property type="entry name" value="Aminotran_1_2"/>
    <property type="match status" value="1"/>
</dbReference>
<sequence>MKQIQPYIPGKPIDDLVRELGLRPEQVVKLASNENPLGMPESAKQAIEHELKGLGRYPDPGGYALKQVIAKRLDVPAGWITLGNGSNDILELVGMALLEPGYSAVYSQYAFVVYRLATQARGAEHIVVPAKDFGHDLNAMFEAIADNTRVVFIANPNNPTGTFLTSRDVTTFLERVHAAHGNRVTVVLDEAYNEYLPDDIRIDSVALVKRFENLVVSRSFSKAYGLAGLRVGFGLAQPALTDLMARVRQPFNVNSLAQAAAIAAFQDDAFLARSAEVNAAGKKQLQEAFDRLGLTYVPSYANFVLVHVGDANAVNQALLKRGVIVRPVGADGLPEWLRISIGLPEENAILIRAMTEVLGKEAA</sequence>
<dbReference type="InterPro" id="IPR015422">
    <property type="entry name" value="PyrdxlP-dep_Trfase_small"/>
</dbReference>
<name>A0ABY4ARI6_9BURK</name>
<dbReference type="NCBIfam" id="TIGR01141">
    <property type="entry name" value="hisC"/>
    <property type="match status" value="1"/>
</dbReference>
<dbReference type="SUPFAM" id="SSF53383">
    <property type="entry name" value="PLP-dependent transferases"/>
    <property type="match status" value="1"/>
</dbReference>
<proteinExistence type="inferred from homology"/>
<dbReference type="HAMAP" id="MF_01023">
    <property type="entry name" value="HisC_aminotrans_2"/>
    <property type="match status" value="1"/>
</dbReference>
<dbReference type="Gene3D" id="3.90.1150.10">
    <property type="entry name" value="Aspartate Aminotransferase, domain 1"/>
    <property type="match status" value="1"/>
</dbReference>
<dbReference type="InterPro" id="IPR015424">
    <property type="entry name" value="PyrdxlP-dep_Trfase"/>
</dbReference>
<feature type="modified residue" description="N6-(pyridoxal phosphate)lysine" evidence="9">
    <location>
        <position position="222"/>
    </location>
</feature>
<keyword evidence="9" id="KW-0028">Amino-acid biosynthesis</keyword>
<dbReference type="Proteomes" id="UP000831607">
    <property type="component" value="Chromosome"/>
</dbReference>
<dbReference type="InterPro" id="IPR015421">
    <property type="entry name" value="PyrdxlP-dep_Trfase_major"/>
</dbReference>
<keyword evidence="9" id="KW-0368">Histidine biosynthesis</keyword>
<gene>
    <name evidence="9" type="primary">hisC</name>
    <name evidence="11" type="ORF">DHf2319_10195</name>
</gene>
<reference evidence="11 12" key="1">
    <citation type="submission" date="2020-11" db="EMBL/GenBank/DDBJ databases">
        <title>Algicoccus daihaiensis sp.nov., isolated from Daihai Lake in Inner Mongolia.</title>
        <authorList>
            <person name="Kai J."/>
        </authorList>
    </citation>
    <scope>NUCLEOTIDE SEQUENCE [LARGE SCALE GENOMIC DNA]</scope>
    <source>
        <strain evidence="12">f23</strain>
    </source>
</reference>
<evidence type="ECO:0000259" key="10">
    <source>
        <dbReference type="Pfam" id="PF00155"/>
    </source>
</evidence>
<comment type="catalytic activity">
    <reaction evidence="8 9">
        <text>L-histidinol phosphate + 2-oxoglutarate = 3-(imidazol-4-yl)-2-oxopropyl phosphate + L-glutamate</text>
        <dbReference type="Rhea" id="RHEA:23744"/>
        <dbReference type="ChEBI" id="CHEBI:16810"/>
        <dbReference type="ChEBI" id="CHEBI:29985"/>
        <dbReference type="ChEBI" id="CHEBI:57766"/>
        <dbReference type="ChEBI" id="CHEBI:57980"/>
        <dbReference type="EC" id="2.6.1.9"/>
    </reaction>
</comment>
<dbReference type="GO" id="GO:0004400">
    <property type="term" value="F:histidinol-phosphate transaminase activity"/>
    <property type="evidence" value="ECO:0007669"/>
    <property type="project" value="UniProtKB-EC"/>
</dbReference>
<organism evidence="11 12">
    <name type="scientific">Orrella daihaiensis</name>
    <dbReference type="NCBI Taxonomy" id="2782176"/>
    <lineage>
        <taxon>Bacteria</taxon>
        <taxon>Pseudomonadati</taxon>
        <taxon>Pseudomonadota</taxon>
        <taxon>Betaproteobacteria</taxon>
        <taxon>Burkholderiales</taxon>
        <taxon>Alcaligenaceae</taxon>
        <taxon>Orrella</taxon>
    </lineage>
</organism>
<dbReference type="InterPro" id="IPR005861">
    <property type="entry name" value="HisP_aminotrans"/>
</dbReference>
<evidence type="ECO:0000256" key="7">
    <source>
        <dbReference type="ARBA" id="ARBA00022898"/>
    </source>
</evidence>
<comment type="pathway">
    <text evidence="2 9">Amino-acid biosynthesis; L-histidine biosynthesis; L-histidine from 5-phospho-alpha-D-ribose 1-diphosphate: step 7/9.</text>
</comment>
<keyword evidence="7 9" id="KW-0663">Pyridoxal phosphate</keyword>
<dbReference type="InterPro" id="IPR004839">
    <property type="entry name" value="Aminotransferase_I/II_large"/>
</dbReference>
<dbReference type="PANTHER" id="PTHR43643">
    <property type="entry name" value="HISTIDINOL-PHOSPHATE AMINOTRANSFERASE 2"/>
    <property type="match status" value="1"/>
</dbReference>
<accession>A0ABY4ARI6</accession>
<dbReference type="InterPro" id="IPR004838">
    <property type="entry name" value="NHTrfase_class1_PyrdxlP-BS"/>
</dbReference>
<evidence type="ECO:0000256" key="3">
    <source>
        <dbReference type="ARBA" id="ARBA00007970"/>
    </source>
</evidence>
<dbReference type="EMBL" id="CP063982">
    <property type="protein sequence ID" value="UOD51670.1"/>
    <property type="molecule type" value="Genomic_DNA"/>
</dbReference>
<keyword evidence="6 9" id="KW-0808">Transferase</keyword>
<feature type="domain" description="Aminotransferase class I/classII large" evidence="10">
    <location>
        <begin position="26"/>
        <end position="348"/>
    </location>
</feature>
<dbReference type="PANTHER" id="PTHR43643:SF3">
    <property type="entry name" value="HISTIDINOL-PHOSPHATE AMINOTRANSFERASE"/>
    <property type="match status" value="1"/>
</dbReference>
<protein>
    <recommendedName>
        <fullName evidence="9">Histidinol-phosphate aminotransferase</fullName>
        <ecNumber evidence="9">2.6.1.9</ecNumber>
    </recommendedName>
    <alternativeName>
        <fullName evidence="9">Imidazole acetol-phosphate transaminase</fullName>
    </alternativeName>
</protein>
<keyword evidence="5 9" id="KW-0032">Aminotransferase</keyword>
<evidence type="ECO:0000256" key="6">
    <source>
        <dbReference type="ARBA" id="ARBA00022679"/>
    </source>
</evidence>
<dbReference type="Gene3D" id="3.40.640.10">
    <property type="entry name" value="Type I PLP-dependent aspartate aminotransferase-like (Major domain)"/>
    <property type="match status" value="1"/>
</dbReference>
<evidence type="ECO:0000256" key="1">
    <source>
        <dbReference type="ARBA" id="ARBA00001933"/>
    </source>
</evidence>
<comment type="subunit">
    <text evidence="4 9">Homodimer.</text>
</comment>
<evidence type="ECO:0000256" key="8">
    <source>
        <dbReference type="ARBA" id="ARBA00047481"/>
    </source>
</evidence>
<evidence type="ECO:0000313" key="12">
    <source>
        <dbReference type="Proteomes" id="UP000831607"/>
    </source>
</evidence>